<evidence type="ECO:0000313" key="7">
    <source>
        <dbReference type="EMBL" id="HGS86199.1"/>
    </source>
</evidence>
<dbReference type="PANTHER" id="PTHR37422">
    <property type="entry name" value="TEICHURONIC ACID BIOSYNTHESIS PROTEIN TUAE"/>
    <property type="match status" value="1"/>
</dbReference>
<evidence type="ECO:0000256" key="1">
    <source>
        <dbReference type="ARBA" id="ARBA00004141"/>
    </source>
</evidence>
<evidence type="ECO:0000256" key="5">
    <source>
        <dbReference type="SAM" id="Phobius"/>
    </source>
</evidence>
<feature type="transmembrane region" description="Helical" evidence="5">
    <location>
        <begin position="191"/>
        <end position="207"/>
    </location>
</feature>
<organism evidence="7">
    <name type="scientific">Bellilinea caldifistulae</name>
    <dbReference type="NCBI Taxonomy" id="360411"/>
    <lineage>
        <taxon>Bacteria</taxon>
        <taxon>Bacillati</taxon>
        <taxon>Chloroflexota</taxon>
        <taxon>Anaerolineae</taxon>
        <taxon>Anaerolineales</taxon>
        <taxon>Anaerolineaceae</taxon>
        <taxon>Bellilinea</taxon>
    </lineage>
</organism>
<feature type="transmembrane region" description="Helical" evidence="5">
    <location>
        <begin position="285"/>
        <end position="310"/>
    </location>
</feature>
<sequence length="492" mass="55161">MLQRIESLLYSFLWGSLILLLPITSLPLLSQAAGGSMVAPASVLPLSLLVLVFVPLYFYRQHQLPRPVLPLLAFVFVAVFSTALSFFIEFPLFRDANRLRNLLSGFTTLGIGISFFLTALLLTDSGERLAFFFKWVNIGGGIALLWAGLQSLYWYLTGGYPDWMAEIQRIISTSGNLYNRRTTGMAFEPSWLGHQLVLFYLPYWLAASFRRFSVFHWRIWKLSAENLFLAAGGLILVLSLARSALLSFSLAVGWLILMSTARFAGWFHQKIIAAQSNAVSRTAALLIKGGIWLGIAGVYAALLLGGAFVLSRLDPRMEDLFRVLSNPYNPLEAANYLFFGERMAFWLTGLQIFNHYPLFGVGLENAGYFFPENLPIFGWTVVESHKMYYTSALPNTLSLWIRLLSETGIIGFSLFLSFLYLVWKTARLLFRDAHPLIATLGLTAQLTLIALLMEGMSVDTFAFPYFWLIFGWLLGALASRTGSGYDNLRAQG</sequence>
<feature type="transmembrane region" description="Helical" evidence="5">
    <location>
        <begin position="219"/>
        <end position="238"/>
    </location>
</feature>
<feature type="transmembrane region" description="Helical" evidence="5">
    <location>
        <begin position="135"/>
        <end position="156"/>
    </location>
</feature>
<protein>
    <recommendedName>
        <fullName evidence="6">O-antigen ligase-related domain-containing protein</fullName>
    </recommendedName>
</protein>
<gene>
    <name evidence="7" type="ORF">ENT17_01110</name>
</gene>
<keyword evidence="2 5" id="KW-0812">Transmembrane</keyword>
<accession>A0A7C4KXM1</accession>
<comment type="subcellular location">
    <subcellularLocation>
        <location evidence="1">Membrane</location>
        <topology evidence="1">Multi-pass membrane protein</topology>
    </subcellularLocation>
</comment>
<feature type="transmembrane region" description="Helical" evidence="5">
    <location>
        <begin position="7"/>
        <end position="29"/>
    </location>
</feature>
<feature type="transmembrane region" description="Helical" evidence="5">
    <location>
        <begin position="244"/>
        <end position="264"/>
    </location>
</feature>
<evidence type="ECO:0000259" key="6">
    <source>
        <dbReference type="Pfam" id="PF04932"/>
    </source>
</evidence>
<name>A0A7C4KXM1_9CHLR</name>
<feature type="transmembrane region" description="Helical" evidence="5">
    <location>
        <begin position="41"/>
        <end position="59"/>
    </location>
</feature>
<dbReference type="EMBL" id="DSXR01000015">
    <property type="protein sequence ID" value="HGS86199.1"/>
    <property type="molecule type" value="Genomic_DNA"/>
</dbReference>
<keyword evidence="4 5" id="KW-0472">Membrane</keyword>
<evidence type="ECO:0000256" key="2">
    <source>
        <dbReference type="ARBA" id="ARBA00022692"/>
    </source>
</evidence>
<dbReference type="GO" id="GO:0016020">
    <property type="term" value="C:membrane"/>
    <property type="evidence" value="ECO:0007669"/>
    <property type="project" value="UniProtKB-SubCell"/>
</dbReference>
<comment type="caution">
    <text evidence="7">The sequence shown here is derived from an EMBL/GenBank/DDBJ whole genome shotgun (WGS) entry which is preliminary data.</text>
</comment>
<evidence type="ECO:0000256" key="3">
    <source>
        <dbReference type="ARBA" id="ARBA00022989"/>
    </source>
</evidence>
<proteinExistence type="predicted"/>
<feature type="transmembrane region" description="Helical" evidence="5">
    <location>
        <begin position="102"/>
        <end position="123"/>
    </location>
</feature>
<evidence type="ECO:0000256" key="4">
    <source>
        <dbReference type="ARBA" id="ARBA00023136"/>
    </source>
</evidence>
<feature type="domain" description="O-antigen ligase-related" evidence="6">
    <location>
        <begin position="228"/>
        <end position="416"/>
    </location>
</feature>
<dbReference type="AlphaFoldDB" id="A0A7C4KXM1"/>
<dbReference type="InterPro" id="IPR007016">
    <property type="entry name" value="O-antigen_ligase-rel_domated"/>
</dbReference>
<keyword evidence="3 5" id="KW-1133">Transmembrane helix</keyword>
<feature type="transmembrane region" description="Helical" evidence="5">
    <location>
        <begin position="435"/>
        <end position="456"/>
    </location>
</feature>
<dbReference type="PANTHER" id="PTHR37422:SF13">
    <property type="entry name" value="LIPOPOLYSACCHARIDE BIOSYNTHESIS PROTEIN PA4999-RELATED"/>
    <property type="match status" value="1"/>
</dbReference>
<dbReference type="Pfam" id="PF04932">
    <property type="entry name" value="Wzy_C"/>
    <property type="match status" value="1"/>
</dbReference>
<reference evidence="7" key="1">
    <citation type="journal article" date="2020" name="mSystems">
        <title>Genome- and Community-Level Interaction Insights into Carbon Utilization and Element Cycling Functions of Hydrothermarchaeota in Hydrothermal Sediment.</title>
        <authorList>
            <person name="Zhou Z."/>
            <person name="Liu Y."/>
            <person name="Xu W."/>
            <person name="Pan J."/>
            <person name="Luo Z.H."/>
            <person name="Li M."/>
        </authorList>
    </citation>
    <scope>NUCLEOTIDE SEQUENCE [LARGE SCALE GENOMIC DNA]</scope>
    <source>
        <strain evidence="7">SpSt-556</strain>
    </source>
</reference>
<feature type="transmembrane region" description="Helical" evidence="5">
    <location>
        <begin position="462"/>
        <end position="479"/>
    </location>
</feature>
<dbReference type="InterPro" id="IPR051533">
    <property type="entry name" value="WaaL-like"/>
</dbReference>
<feature type="transmembrane region" description="Helical" evidence="5">
    <location>
        <begin position="399"/>
        <end position="423"/>
    </location>
</feature>
<feature type="transmembrane region" description="Helical" evidence="5">
    <location>
        <begin position="71"/>
        <end position="90"/>
    </location>
</feature>